<evidence type="ECO:0000256" key="6">
    <source>
        <dbReference type="SAM" id="MobiDB-lite"/>
    </source>
</evidence>
<evidence type="ECO:0000256" key="4">
    <source>
        <dbReference type="ARBA" id="ARBA00022840"/>
    </source>
</evidence>
<dbReference type="PRINTS" id="PR00142">
    <property type="entry name" value="RECA"/>
</dbReference>
<keyword evidence="3" id="KW-0547">Nucleotide-binding</keyword>
<keyword evidence="4" id="KW-0067">ATP-binding</keyword>
<dbReference type="GO" id="GO:0140664">
    <property type="term" value="F:ATP-dependent DNA damage sensor activity"/>
    <property type="evidence" value="ECO:0007669"/>
    <property type="project" value="InterPro"/>
</dbReference>
<dbReference type="SUPFAM" id="SSF52540">
    <property type="entry name" value="P-loop containing nucleoside triphosphate hydrolases"/>
    <property type="match status" value="1"/>
</dbReference>
<dbReference type="RefSeq" id="WP_000021196.1">
    <property type="nucleotide sequence ID" value="NZ_CP013278.1"/>
</dbReference>
<organism evidence="7">
    <name type="scientific">Bacillus thuringiensis subsp. israelensis</name>
    <dbReference type="NCBI Taxonomy" id="1430"/>
    <lineage>
        <taxon>Bacteria</taxon>
        <taxon>Bacillati</taxon>
        <taxon>Bacillota</taxon>
        <taxon>Bacilli</taxon>
        <taxon>Bacillales</taxon>
        <taxon>Bacillaceae</taxon>
        <taxon>Bacillus</taxon>
        <taxon>Bacillus cereus group</taxon>
    </lineage>
</organism>
<reference evidence="7" key="1">
    <citation type="journal article" date="2017" name="Res. Microbiol.">
        <title>Comparative genomics of extrachromosomal elements in Bacillus thuringiensis subsp. israelensis.</title>
        <authorList>
            <person name="Bolotin A."/>
            <person name="Gillis A."/>
            <person name="Sanchis V."/>
            <person name="Nielsen-LeRoux C."/>
            <person name="Mahillon J."/>
            <person name="Lereclus D."/>
            <person name="Sorokin A."/>
        </authorList>
    </citation>
    <scope>NUCLEOTIDE SEQUENCE</scope>
    <source>
        <strain evidence="7">AM65-52</strain>
        <plasmid evidence="7">pAM65-52-3-235K</plasmid>
    </source>
</reference>
<dbReference type="Gene3D" id="3.40.50.300">
    <property type="entry name" value="P-loop containing nucleotide triphosphate hydrolases"/>
    <property type="match status" value="1"/>
</dbReference>
<dbReference type="GO" id="GO:0005524">
    <property type="term" value="F:ATP binding"/>
    <property type="evidence" value="ECO:0007669"/>
    <property type="project" value="UniProtKB-KW"/>
</dbReference>
<keyword evidence="5" id="KW-0233">DNA recombination</keyword>
<gene>
    <name evidence="7" type="ORF">ATN07_33055</name>
</gene>
<protein>
    <recommendedName>
        <fullName evidence="2">Protein RecA</fullName>
    </recommendedName>
</protein>
<feature type="region of interest" description="Disordered" evidence="6">
    <location>
        <begin position="340"/>
        <end position="362"/>
    </location>
</feature>
<dbReference type="PANTHER" id="PTHR45900">
    <property type="entry name" value="RECA"/>
    <property type="match status" value="1"/>
</dbReference>
<dbReference type="InterPro" id="IPR027417">
    <property type="entry name" value="P-loop_NTPase"/>
</dbReference>
<dbReference type="InterPro" id="IPR049428">
    <property type="entry name" value="RecA-like_N"/>
</dbReference>
<dbReference type="GO" id="GO:0006310">
    <property type="term" value="P:DNA recombination"/>
    <property type="evidence" value="ECO:0007669"/>
    <property type="project" value="UniProtKB-KW"/>
</dbReference>
<dbReference type="AlphaFoldDB" id="A0A160LK13"/>
<dbReference type="GO" id="GO:0003697">
    <property type="term" value="F:single-stranded DNA binding"/>
    <property type="evidence" value="ECO:0007669"/>
    <property type="project" value="InterPro"/>
</dbReference>
<dbReference type="PATRIC" id="fig|1430.6.peg.2097"/>
<evidence type="ECO:0000256" key="2">
    <source>
        <dbReference type="ARBA" id="ARBA00015553"/>
    </source>
</evidence>
<evidence type="ECO:0000256" key="5">
    <source>
        <dbReference type="ARBA" id="ARBA00023172"/>
    </source>
</evidence>
<evidence type="ECO:0000313" key="7">
    <source>
        <dbReference type="EMBL" id="AND28542.1"/>
    </source>
</evidence>
<dbReference type="GO" id="GO:0006281">
    <property type="term" value="P:DNA repair"/>
    <property type="evidence" value="ECO:0007669"/>
    <property type="project" value="InterPro"/>
</dbReference>
<accession>A0A160LK13</accession>
<comment type="similarity">
    <text evidence="1">Belongs to the RecA family.</text>
</comment>
<keyword evidence="7" id="KW-0614">Plasmid</keyword>
<dbReference type="InterPro" id="IPR020588">
    <property type="entry name" value="RecA_ATP-bd"/>
</dbReference>
<evidence type="ECO:0000256" key="1">
    <source>
        <dbReference type="ARBA" id="ARBA00009391"/>
    </source>
</evidence>
<dbReference type="PROSITE" id="PS50163">
    <property type="entry name" value="RECA_3"/>
    <property type="match status" value="1"/>
</dbReference>
<geneLocation type="plasmid" evidence="7">
    <name>pAM65-52-3-235K</name>
</geneLocation>
<dbReference type="Pfam" id="PF00154">
    <property type="entry name" value="RecA_N"/>
    <property type="match status" value="1"/>
</dbReference>
<dbReference type="EMBL" id="CP013278">
    <property type="protein sequence ID" value="AND28542.1"/>
    <property type="molecule type" value="Genomic_DNA"/>
</dbReference>
<dbReference type="InterPro" id="IPR020587">
    <property type="entry name" value="RecA_monomer-monomer_interface"/>
</dbReference>
<dbReference type="InterPro" id="IPR013765">
    <property type="entry name" value="DNA_recomb/repair_RecA"/>
</dbReference>
<dbReference type="PANTHER" id="PTHR45900:SF1">
    <property type="entry name" value="MITOCHONDRIAL DNA REPAIR PROTEIN RECA HOMOLOG-RELATED"/>
    <property type="match status" value="1"/>
</dbReference>
<dbReference type="PROSITE" id="PS50162">
    <property type="entry name" value="RECA_2"/>
    <property type="match status" value="1"/>
</dbReference>
<sequence length="362" mass="39525">MSIEKLMSTINKQLGEDTIGYSVNTGPTIKLFSSGSLTMDLALGGGVANGRIIEYFGNSMAGKTTLMFLHIAEVQRKNEGYVAFIDMEHAMNKELAQQYGVDLDKLIYVNPKTAENAVDIADSLIRSGEVRLIAVDSVSAMVPTKIVESSAEQQTMGLLARFMSTTMQKLTGIAYEHDCTVGFINQIREKIGGFSPAGTPTTTSGGRALPFYASQRIQVKMGEYIKDGNDIIGHWVKIKVVKNKIAIPFKEAAFPLIYGHGVDRIDEVAQVAILAGFVQKNGGWCRIIDEETGEIRQHKGIELKFNGQAKLVAFLHEHKDLAAELEAKIRGVEVELPDGERVDEDGYGDMEVAPKPELQAAA</sequence>
<name>A0A160LK13_BACTI</name>
<proteinExistence type="inferred from homology"/>
<evidence type="ECO:0000256" key="3">
    <source>
        <dbReference type="ARBA" id="ARBA00022741"/>
    </source>
</evidence>